<keyword evidence="1" id="KW-0812">Transmembrane</keyword>
<dbReference type="Proteomes" id="UP000564378">
    <property type="component" value="Unassembled WGS sequence"/>
</dbReference>
<keyword evidence="1" id="KW-1133">Transmembrane helix</keyword>
<evidence type="ECO:0000313" key="2">
    <source>
        <dbReference type="EMBL" id="MBC2776479.1"/>
    </source>
</evidence>
<dbReference type="Pfam" id="PF11026">
    <property type="entry name" value="DUF2721"/>
    <property type="match status" value="1"/>
</dbReference>
<accession>A0A842HW33</accession>
<reference evidence="2 3" key="1">
    <citation type="submission" date="2020-08" db="EMBL/GenBank/DDBJ databases">
        <title>Draft genome sequence of Parasphingopyxis sp. GrpM-11.</title>
        <authorList>
            <person name="Oh J."/>
            <person name="Roh D.-H."/>
        </authorList>
    </citation>
    <scope>NUCLEOTIDE SEQUENCE [LARGE SCALE GENOMIC DNA]</scope>
    <source>
        <strain evidence="2 3">GrpM-11</strain>
    </source>
</reference>
<keyword evidence="3" id="KW-1185">Reference proteome</keyword>
<dbReference type="InterPro" id="IPR021279">
    <property type="entry name" value="DUF2721"/>
</dbReference>
<gene>
    <name evidence="2" type="ORF">H6P80_02475</name>
</gene>
<evidence type="ECO:0000256" key="1">
    <source>
        <dbReference type="SAM" id="Phobius"/>
    </source>
</evidence>
<name>A0A842HW33_9SPHN</name>
<comment type="caution">
    <text evidence="2">The sequence shown here is derived from an EMBL/GenBank/DDBJ whole genome shotgun (WGS) entry which is preliminary data.</text>
</comment>
<proteinExistence type="predicted"/>
<sequence length="149" mass="16156">MPADIAVLIDLALAPAFLLVGIGQFLVLAAGRLARVIDRARELAERIPAVPRPEDAACVEELRLLDRRMTIVNWSVFFGTAAMIGVCLVVASLFVTRFAAVDFGVSIAIAFVAVMALLVTGLILFLYEVRLANKAIHVRTDLIGPRSRQ</sequence>
<feature type="transmembrane region" description="Helical" evidence="1">
    <location>
        <begin position="107"/>
        <end position="127"/>
    </location>
</feature>
<evidence type="ECO:0000313" key="3">
    <source>
        <dbReference type="Proteomes" id="UP000564378"/>
    </source>
</evidence>
<feature type="transmembrane region" description="Helical" evidence="1">
    <location>
        <begin position="12"/>
        <end position="31"/>
    </location>
</feature>
<protein>
    <submittedName>
        <fullName evidence="2">DUF2721 domain-containing protein</fullName>
    </submittedName>
</protein>
<dbReference type="AlphaFoldDB" id="A0A842HW33"/>
<feature type="transmembrane region" description="Helical" evidence="1">
    <location>
        <begin position="71"/>
        <end position="95"/>
    </location>
</feature>
<keyword evidence="1" id="KW-0472">Membrane</keyword>
<dbReference type="EMBL" id="JACJVJ010000001">
    <property type="protein sequence ID" value="MBC2776479.1"/>
    <property type="molecule type" value="Genomic_DNA"/>
</dbReference>
<organism evidence="2 3">
    <name type="scientific">Parasphingopyxis marina</name>
    <dbReference type="NCBI Taxonomy" id="2761622"/>
    <lineage>
        <taxon>Bacteria</taxon>
        <taxon>Pseudomonadati</taxon>
        <taxon>Pseudomonadota</taxon>
        <taxon>Alphaproteobacteria</taxon>
        <taxon>Sphingomonadales</taxon>
        <taxon>Sphingomonadaceae</taxon>
        <taxon>Parasphingopyxis</taxon>
    </lineage>
</organism>